<proteinExistence type="predicted"/>
<sequence length="213" mass="23434">MAPTAGQSPFGIKLVVAQLLTETVLLATFSCLIVLSTYLLCTRQRSKSNVTLLSVTLCMYIAAGFHWGATLYEFTFFLDGKADLADPARMPNKVVMIFVQISLNVNLILSDFIVAWRTWLLYERRRSIMLCAGACALATVALAIISLALTEILAFKWVPYGTWTSDLTTGVSLALNVGATVLVTQLKDGTHRTRAYMTLLLLAEAGGMYCVYW</sequence>
<organism evidence="1 2">
    <name type="scientific">Auriscalpium vulgare</name>
    <dbReference type="NCBI Taxonomy" id="40419"/>
    <lineage>
        <taxon>Eukaryota</taxon>
        <taxon>Fungi</taxon>
        <taxon>Dikarya</taxon>
        <taxon>Basidiomycota</taxon>
        <taxon>Agaricomycotina</taxon>
        <taxon>Agaricomycetes</taxon>
        <taxon>Russulales</taxon>
        <taxon>Auriscalpiaceae</taxon>
        <taxon>Auriscalpium</taxon>
    </lineage>
</organism>
<evidence type="ECO:0000313" key="1">
    <source>
        <dbReference type="EMBL" id="KAI0040655.1"/>
    </source>
</evidence>
<reference evidence="1" key="2">
    <citation type="journal article" date="2022" name="New Phytol.">
        <title>Evolutionary transition to the ectomycorrhizal habit in the genomes of a hyperdiverse lineage of mushroom-forming fungi.</title>
        <authorList>
            <person name="Looney B."/>
            <person name="Miyauchi S."/>
            <person name="Morin E."/>
            <person name="Drula E."/>
            <person name="Courty P.E."/>
            <person name="Kohler A."/>
            <person name="Kuo A."/>
            <person name="LaButti K."/>
            <person name="Pangilinan J."/>
            <person name="Lipzen A."/>
            <person name="Riley R."/>
            <person name="Andreopoulos W."/>
            <person name="He G."/>
            <person name="Johnson J."/>
            <person name="Nolan M."/>
            <person name="Tritt A."/>
            <person name="Barry K.W."/>
            <person name="Grigoriev I.V."/>
            <person name="Nagy L.G."/>
            <person name="Hibbett D."/>
            <person name="Henrissat B."/>
            <person name="Matheny P.B."/>
            <person name="Labbe J."/>
            <person name="Martin F.M."/>
        </authorList>
    </citation>
    <scope>NUCLEOTIDE SEQUENCE</scope>
    <source>
        <strain evidence="1">FP105234-sp</strain>
    </source>
</reference>
<dbReference type="EMBL" id="MU276177">
    <property type="protein sequence ID" value="KAI0040655.1"/>
    <property type="molecule type" value="Genomic_DNA"/>
</dbReference>
<dbReference type="Proteomes" id="UP000814033">
    <property type="component" value="Unassembled WGS sequence"/>
</dbReference>
<reference evidence="1" key="1">
    <citation type="submission" date="2021-02" db="EMBL/GenBank/DDBJ databases">
        <authorList>
            <consortium name="DOE Joint Genome Institute"/>
            <person name="Ahrendt S."/>
            <person name="Looney B.P."/>
            <person name="Miyauchi S."/>
            <person name="Morin E."/>
            <person name="Drula E."/>
            <person name="Courty P.E."/>
            <person name="Chicoki N."/>
            <person name="Fauchery L."/>
            <person name="Kohler A."/>
            <person name="Kuo A."/>
            <person name="Labutti K."/>
            <person name="Pangilinan J."/>
            <person name="Lipzen A."/>
            <person name="Riley R."/>
            <person name="Andreopoulos W."/>
            <person name="He G."/>
            <person name="Johnson J."/>
            <person name="Barry K.W."/>
            <person name="Grigoriev I.V."/>
            <person name="Nagy L."/>
            <person name="Hibbett D."/>
            <person name="Henrissat B."/>
            <person name="Matheny P.B."/>
            <person name="Labbe J."/>
            <person name="Martin F."/>
        </authorList>
    </citation>
    <scope>NUCLEOTIDE SEQUENCE</scope>
    <source>
        <strain evidence="1">FP105234-sp</strain>
    </source>
</reference>
<name>A0ACB8R9P7_9AGAM</name>
<feature type="non-terminal residue" evidence="1">
    <location>
        <position position="213"/>
    </location>
</feature>
<gene>
    <name evidence="1" type="ORF">FA95DRAFT_1576822</name>
</gene>
<comment type="caution">
    <text evidence="1">The sequence shown here is derived from an EMBL/GenBank/DDBJ whole genome shotgun (WGS) entry which is preliminary data.</text>
</comment>
<evidence type="ECO:0000313" key="2">
    <source>
        <dbReference type="Proteomes" id="UP000814033"/>
    </source>
</evidence>
<accession>A0ACB8R9P7</accession>
<protein>
    <submittedName>
        <fullName evidence="1">Uncharacterized protein</fullName>
    </submittedName>
</protein>
<keyword evidence="2" id="KW-1185">Reference proteome</keyword>